<evidence type="ECO:0000313" key="5">
    <source>
        <dbReference type="Proteomes" id="UP000291084"/>
    </source>
</evidence>
<gene>
    <name evidence="4" type="primary">Vigan.08G087600</name>
    <name evidence="4" type="ORF">VIGAN_08087600</name>
</gene>
<evidence type="ECO:0000259" key="3">
    <source>
        <dbReference type="PROSITE" id="PS50102"/>
    </source>
</evidence>
<proteinExistence type="predicted"/>
<organism evidence="4 5">
    <name type="scientific">Vigna angularis var. angularis</name>
    <dbReference type="NCBI Taxonomy" id="157739"/>
    <lineage>
        <taxon>Eukaryota</taxon>
        <taxon>Viridiplantae</taxon>
        <taxon>Streptophyta</taxon>
        <taxon>Embryophyta</taxon>
        <taxon>Tracheophyta</taxon>
        <taxon>Spermatophyta</taxon>
        <taxon>Magnoliopsida</taxon>
        <taxon>eudicotyledons</taxon>
        <taxon>Gunneridae</taxon>
        <taxon>Pentapetalae</taxon>
        <taxon>rosids</taxon>
        <taxon>fabids</taxon>
        <taxon>Fabales</taxon>
        <taxon>Fabaceae</taxon>
        <taxon>Papilionoideae</taxon>
        <taxon>50 kb inversion clade</taxon>
        <taxon>NPAAA clade</taxon>
        <taxon>indigoferoid/millettioid clade</taxon>
        <taxon>Phaseoleae</taxon>
        <taxon>Vigna</taxon>
    </lineage>
</organism>
<keyword evidence="1 2" id="KW-0694">RNA-binding</keyword>
<evidence type="ECO:0000313" key="4">
    <source>
        <dbReference type="EMBL" id="BAT94291.1"/>
    </source>
</evidence>
<keyword evidence="5" id="KW-1185">Reference proteome</keyword>
<sequence>MTDGSWNRQQQQPLLPSTAMLKRPRTEYDMSPSGLTSGGNEMHNYIARNDDHTGHRMLKDTKTLGSAYDRYLQSAGLTSFNSGEASAIGGVGLARGVGGLPGHSLTDPAVMGHPGGGHDLARNGRNVNYGGQLSVDTASMPGPETVPLPPDASSTLYVEGLPSDSTRREVAHIFRPFVGYREVRLVSKESKHRGGDPLILCFVDFANPACAATALSALQGVIKLMNSILSLATCGFSFLGFPVPDPDLDLVARGDELIHSGFMLVIMSYFSLSHTTVLR</sequence>
<dbReference type="EMBL" id="AP015041">
    <property type="protein sequence ID" value="BAT94291.1"/>
    <property type="molecule type" value="Genomic_DNA"/>
</dbReference>
<dbReference type="PROSITE" id="PS50102">
    <property type="entry name" value="RRM"/>
    <property type="match status" value="1"/>
</dbReference>
<dbReference type="InterPro" id="IPR035979">
    <property type="entry name" value="RBD_domain_sf"/>
</dbReference>
<dbReference type="AlphaFoldDB" id="A0A0S3SN72"/>
<dbReference type="GO" id="GO:0003723">
    <property type="term" value="F:RNA binding"/>
    <property type="evidence" value="ECO:0007669"/>
    <property type="project" value="UniProtKB-UniRule"/>
</dbReference>
<dbReference type="PANTHER" id="PTHR10501">
    <property type="entry name" value="U1 SMALL NUCLEAR RIBONUCLEOPROTEIN A/U2 SMALL NUCLEAR RIBONUCLEOPROTEIN B"/>
    <property type="match status" value="1"/>
</dbReference>
<feature type="domain" description="RRM" evidence="3">
    <location>
        <begin position="154"/>
        <end position="220"/>
    </location>
</feature>
<dbReference type="InterPro" id="IPR012677">
    <property type="entry name" value="Nucleotide-bd_a/b_plait_sf"/>
</dbReference>
<dbReference type="Gene3D" id="3.30.70.330">
    <property type="match status" value="1"/>
</dbReference>
<evidence type="ECO:0000256" key="2">
    <source>
        <dbReference type="PROSITE-ProRule" id="PRU00176"/>
    </source>
</evidence>
<name>A0A0S3SN72_PHAAN</name>
<dbReference type="OrthoDB" id="431169at2759"/>
<dbReference type="Proteomes" id="UP000291084">
    <property type="component" value="Chromosome 8"/>
</dbReference>
<dbReference type="Pfam" id="PF00076">
    <property type="entry name" value="RRM_1"/>
    <property type="match status" value="1"/>
</dbReference>
<accession>A0A0S3SN72</accession>
<dbReference type="InterPro" id="IPR000504">
    <property type="entry name" value="RRM_dom"/>
</dbReference>
<reference evidence="4 5" key="1">
    <citation type="journal article" date="2015" name="Sci. Rep.">
        <title>The power of single molecule real-time sequencing technology in the de novo assembly of a eukaryotic genome.</title>
        <authorList>
            <person name="Sakai H."/>
            <person name="Naito K."/>
            <person name="Ogiso-Tanaka E."/>
            <person name="Takahashi Y."/>
            <person name="Iseki K."/>
            <person name="Muto C."/>
            <person name="Satou K."/>
            <person name="Teruya K."/>
            <person name="Shiroma A."/>
            <person name="Shimoji M."/>
            <person name="Hirano T."/>
            <person name="Itoh T."/>
            <person name="Kaga A."/>
            <person name="Tomooka N."/>
        </authorList>
    </citation>
    <scope>NUCLEOTIDE SEQUENCE [LARGE SCALE GENOMIC DNA]</scope>
    <source>
        <strain evidence="5">cv. Shumari</strain>
    </source>
</reference>
<evidence type="ECO:0000256" key="1">
    <source>
        <dbReference type="ARBA" id="ARBA00022884"/>
    </source>
</evidence>
<dbReference type="SUPFAM" id="SSF54928">
    <property type="entry name" value="RNA-binding domain, RBD"/>
    <property type="match status" value="1"/>
</dbReference>
<dbReference type="SMART" id="SM00360">
    <property type="entry name" value="RRM"/>
    <property type="match status" value="1"/>
</dbReference>
<protein>
    <recommendedName>
        <fullName evidence="3">RRM domain-containing protein</fullName>
    </recommendedName>
</protein>
<dbReference type="CDD" id="cd21618">
    <property type="entry name" value="RRM_AtNSRA_like"/>
    <property type="match status" value="1"/>
</dbReference>